<accession>A0A6A0GSL9</accession>
<evidence type="ECO:0000256" key="5">
    <source>
        <dbReference type="ARBA" id="ARBA00022837"/>
    </source>
</evidence>
<evidence type="ECO:0000256" key="6">
    <source>
        <dbReference type="ARBA" id="ARBA00023180"/>
    </source>
</evidence>
<evidence type="ECO:0000256" key="1">
    <source>
        <dbReference type="ARBA" id="ARBA00001913"/>
    </source>
</evidence>
<dbReference type="PANTHER" id="PTHR10342:SF274">
    <property type="entry name" value="ARYLSULFATASE B"/>
    <property type="match status" value="1"/>
</dbReference>
<dbReference type="CDD" id="cd16029">
    <property type="entry name" value="4-S"/>
    <property type="match status" value="1"/>
</dbReference>
<comment type="similarity">
    <text evidence="2">Belongs to the sulfatase family.</text>
</comment>
<dbReference type="GO" id="GO:0046872">
    <property type="term" value="F:metal ion binding"/>
    <property type="evidence" value="ECO:0007669"/>
    <property type="project" value="UniProtKB-KW"/>
</dbReference>
<reference evidence="9" key="3">
    <citation type="submission" date="2019-06" db="EMBL/GenBank/DDBJ databases">
        <authorList>
            <person name="Poynton C."/>
            <person name="Hasenbein S."/>
            <person name="Benoit J.B."/>
            <person name="Sepulveda M.S."/>
            <person name="Poelchau M.F."/>
            <person name="Murali S.C."/>
            <person name="Chen S."/>
            <person name="Glastad K.M."/>
            <person name="Werren J.H."/>
            <person name="Vineis J.H."/>
            <person name="Bowen J.L."/>
            <person name="Friedrich M."/>
            <person name="Jones J."/>
            <person name="Robertson H.M."/>
            <person name="Feyereisen R."/>
            <person name="Mechler-Hickson A."/>
            <person name="Mathers N."/>
            <person name="Lee C.E."/>
            <person name="Colbourne J.K."/>
            <person name="Biales A."/>
            <person name="Johnston J.S."/>
            <person name="Wellborn G.A."/>
            <person name="Rosendale A.J."/>
            <person name="Cridge A.G."/>
            <person name="Munoz-Torres M.C."/>
            <person name="Bain P.A."/>
            <person name="Manny A.R."/>
            <person name="Major K.M."/>
            <person name="Lambert F.N."/>
            <person name="Vulpe C.D."/>
            <person name="Tuck P."/>
            <person name="Blalock B.J."/>
            <person name="Lin Y.-Y."/>
            <person name="Smith M.E."/>
            <person name="Ochoa-Acuna H."/>
            <person name="Chen M.-J.M."/>
            <person name="Childers C.P."/>
            <person name="Qu J."/>
            <person name="Dugan S."/>
            <person name="Lee S.L."/>
            <person name="Chao H."/>
            <person name="Dinh H."/>
            <person name="Han Y."/>
            <person name="Doddapaneni H."/>
            <person name="Worley K.C."/>
            <person name="Muzny D.M."/>
            <person name="Gibbs R.A."/>
            <person name="Richards S."/>
        </authorList>
    </citation>
    <scope>NUCLEOTIDE SEQUENCE</scope>
    <source>
        <strain evidence="9">HAZT.00-mixed</strain>
        <tissue evidence="9">Whole organism</tissue>
    </source>
</reference>
<dbReference type="PANTHER" id="PTHR10342">
    <property type="entry name" value="ARYLSULFATASE"/>
    <property type="match status" value="1"/>
</dbReference>
<dbReference type="GO" id="GO:0008484">
    <property type="term" value="F:sulfuric ester hydrolase activity"/>
    <property type="evidence" value="ECO:0007669"/>
    <property type="project" value="InterPro"/>
</dbReference>
<dbReference type="PROSITE" id="PS00149">
    <property type="entry name" value="SULFATASE_2"/>
    <property type="match status" value="1"/>
</dbReference>
<dbReference type="Proteomes" id="UP000711488">
    <property type="component" value="Unassembled WGS sequence"/>
</dbReference>
<keyword evidence="6" id="KW-0325">Glycoprotein</keyword>
<protein>
    <recommendedName>
        <fullName evidence="8">Sulfatase N-terminal domain-containing protein</fullName>
    </recommendedName>
</protein>
<dbReference type="EMBL" id="JQDR03015360">
    <property type="protein sequence ID" value="KAA0186810.1"/>
    <property type="molecule type" value="Genomic_DNA"/>
</dbReference>
<proteinExistence type="inferred from homology"/>
<evidence type="ECO:0000313" key="9">
    <source>
        <dbReference type="EMBL" id="KAA0186810.1"/>
    </source>
</evidence>
<gene>
    <name evidence="9" type="ORF">HAZT_HAZT002131</name>
</gene>
<dbReference type="InterPro" id="IPR047115">
    <property type="entry name" value="ARSB"/>
</dbReference>
<reference evidence="9" key="2">
    <citation type="journal article" date="2018" name="Environ. Sci. Technol.">
        <title>The Toxicogenome of Hyalella azteca: A Model for Sediment Ecotoxicology and Evolutionary Toxicology.</title>
        <authorList>
            <person name="Poynton H.C."/>
            <person name="Hasenbein S."/>
            <person name="Benoit J.B."/>
            <person name="Sepulveda M.S."/>
            <person name="Poelchau M.F."/>
            <person name="Hughes D.S.T."/>
            <person name="Murali S.C."/>
            <person name="Chen S."/>
            <person name="Glastad K.M."/>
            <person name="Goodisman M.A.D."/>
            <person name="Werren J.H."/>
            <person name="Vineis J.H."/>
            <person name="Bowen J.L."/>
            <person name="Friedrich M."/>
            <person name="Jones J."/>
            <person name="Robertson H.M."/>
            <person name="Feyereisen R."/>
            <person name="Mechler-Hickson A."/>
            <person name="Mathers N."/>
            <person name="Lee C.E."/>
            <person name="Colbourne J.K."/>
            <person name="Biales A."/>
            <person name="Johnston J.S."/>
            <person name="Wellborn G.A."/>
            <person name="Rosendale A.J."/>
            <person name="Cridge A.G."/>
            <person name="Munoz-Torres M.C."/>
            <person name="Bain P.A."/>
            <person name="Manny A.R."/>
            <person name="Major K.M."/>
            <person name="Lambert F.N."/>
            <person name="Vulpe C.D."/>
            <person name="Tuck P."/>
            <person name="Blalock B.J."/>
            <person name="Lin Y.Y."/>
            <person name="Smith M.E."/>
            <person name="Ochoa-Acuna H."/>
            <person name="Chen M.M."/>
            <person name="Childers C.P."/>
            <person name="Qu J."/>
            <person name="Dugan S."/>
            <person name="Lee S.L."/>
            <person name="Chao H."/>
            <person name="Dinh H."/>
            <person name="Han Y."/>
            <person name="Doddapaneni H."/>
            <person name="Worley K.C."/>
            <person name="Muzny D.M."/>
            <person name="Gibbs R.A."/>
            <person name="Richards S."/>
        </authorList>
    </citation>
    <scope>NUCLEOTIDE SEQUENCE</scope>
    <source>
        <strain evidence="9">HAZT.00-mixed</strain>
        <tissue evidence="9">Whole organism</tissue>
    </source>
</reference>
<evidence type="ECO:0000256" key="2">
    <source>
        <dbReference type="ARBA" id="ARBA00008779"/>
    </source>
</evidence>
<comment type="cofactor">
    <cofactor evidence="1">
        <name>Ca(2+)</name>
        <dbReference type="ChEBI" id="CHEBI:29108"/>
    </cofactor>
</comment>
<name>A0A6A0GSL9_HYAAZ</name>
<reference evidence="9" key="1">
    <citation type="submission" date="2014-08" db="EMBL/GenBank/DDBJ databases">
        <authorList>
            <person name="Murali S."/>
            <person name="Richards S."/>
            <person name="Bandaranaike D."/>
            <person name="Bellair M."/>
            <person name="Blankenburg K."/>
            <person name="Chao H."/>
            <person name="Dinh H."/>
            <person name="Doddapaneni H."/>
            <person name="Dugan-Rocha S."/>
            <person name="Elkadiri S."/>
            <person name="Gnanaolivu R."/>
            <person name="Hughes D."/>
            <person name="Lee S."/>
            <person name="Li M."/>
            <person name="Ming W."/>
            <person name="Munidasa M."/>
            <person name="Muniz J."/>
            <person name="Nguyen L."/>
            <person name="Osuji N."/>
            <person name="Pu L.-L."/>
            <person name="Puazo M."/>
            <person name="Skinner E."/>
            <person name="Qu C."/>
            <person name="Quiroz J."/>
            <person name="Raj R."/>
            <person name="Weissenberger G."/>
            <person name="Xin Y."/>
            <person name="Zou X."/>
            <person name="Han Y."/>
            <person name="Worley K."/>
            <person name="Muzny D."/>
            <person name="Gibbs R."/>
        </authorList>
    </citation>
    <scope>NUCLEOTIDE SEQUENCE</scope>
    <source>
        <strain evidence="9">HAZT.00-mixed</strain>
        <tissue evidence="9">Whole organism</tissue>
    </source>
</reference>
<dbReference type="AlphaFoldDB" id="A0A6A0GSL9"/>
<dbReference type="Gene3D" id="3.40.720.10">
    <property type="entry name" value="Alkaline Phosphatase, subunit A"/>
    <property type="match status" value="1"/>
</dbReference>
<evidence type="ECO:0000259" key="8">
    <source>
        <dbReference type="Pfam" id="PF00884"/>
    </source>
</evidence>
<keyword evidence="5" id="KW-0106">Calcium</keyword>
<evidence type="ECO:0000256" key="4">
    <source>
        <dbReference type="ARBA" id="ARBA00022801"/>
    </source>
</evidence>
<organism evidence="9">
    <name type="scientific">Hyalella azteca</name>
    <name type="common">Amphipod</name>
    <dbReference type="NCBI Taxonomy" id="294128"/>
    <lineage>
        <taxon>Eukaryota</taxon>
        <taxon>Metazoa</taxon>
        <taxon>Ecdysozoa</taxon>
        <taxon>Arthropoda</taxon>
        <taxon>Crustacea</taxon>
        <taxon>Multicrustacea</taxon>
        <taxon>Malacostraca</taxon>
        <taxon>Eumalacostraca</taxon>
        <taxon>Peracarida</taxon>
        <taxon>Amphipoda</taxon>
        <taxon>Senticaudata</taxon>
        <taxon>Talitrida</taxon>
        <taxon>Talitroidea</taxon>
        <taxon>Hyalellidae</taxon>
        <taxon>Hyalella</taxon>
    </lineage>
</organism>
<comment type="caution">
    <text evidence="9">The sequence shown here is derived from an EMBL/GenBank/DDBJ whole genome shotgun (WGS) entry which is preliminary data.</text>
</comment>
<dbReference type="InterPro" id="IPR017850">
    <property type="entry name" value="Alkaline_phosphatase_core_sf"/>
</dbReference>
<feature type="domain" description="Sulfatase N-terminal" evidence="8">
    <location>
        <begin position="22"/>
        <end position="272"/>
    </location>
</feature>
<dbReference type="SUPFAM" id="SSF53649">
    <property type="entry name" value="Alkaline phosphatase-like"/>
    <property type="match status" value="1"/>
</dbReference>
<dbReference type="InterPro" id="IPR000917">
    <property type="entry name" value="Sulfatase_N"/>
</dbReference>
<keyword evidence="4" id="KW-0378">Hydrolase</keyword>
<feature type="region of interest" description="Disordered" evidence="7">
    <location>
        <begin position="359"/>
        <end position="385"/>
    </location>
</feature>
<keyword evidence="3" id="KW-0479">Metal-binding</keyword>
<evidence type="ECO:0000256" key="7">
    <source>
        <dbReference type="SAM" id="MobiDB-lite"/>
    </source>
</evidence>
<dbReference type="Pfam" id="PF00884">
    <property type="entry name" value="Sulfatase"/>
    <property type="match status" value="1"/>
</dbReference>
<sequence>MASRCPFTIGRQARGDIIEPTTPTGLTLNTTIIPEELKRLGYDTHIVGKWHLGFCNWNYTPTYRGFDTFSGFYLGAEDYYSHTRNFDEAFVESTASGTPRAAGYDYRSDTLVDWAASGNYSSFLFSDRADAVLRSRDPGTPLFLYVAFQSVHTPLQVPAQYSNLYSNISDHDRKIYLGMVTAMDEAVGRIVTSLKETGHYDNSVIVFTTDNGGQTSAGGNNWPLRGKKKTLWEGGTRGPAFIHSTLLSRPGSISSRLVHVTDWYPTFVHLAGGSPPADIDGVNQWEALNNESLPDARDYFVYDLDQTNGPRAAVRYVTVPELPLSLFSDDPSESVDLADAEPIVVDLMLAMLEDELPRYTPRDQPAADPASDPSNFGGAWSPGWC</sequence>
<dbReference type="InterPro" id="IPR024607">
    <property type="entry name" value="Sulfatase_CS"/>
</dbReference>
<evidence type="ECO:0000256" key="3">
    <source>
        <dbReference type="ARBA" id="ARBA00022723"/>
    </source>
</evidence>